<accession>A0AAD9AJL8</accession>
<comment type="caution">
    <text evidence="2">The sequence shown here is derived from an EMBL/GenBank/DDBJ whole genome shotgun (WGS) entry which is preliminary data.</text>
</comment>
<evidence type="ECO:0000313" key="2">
    <source>
        <dbReference type="EMBL" id="KAK1848952.1"/>
    </source>
</evidence>
<protein>
    <submittedName>
        <fullName evidence="2">Uncharacterized protein</fullName>
    </submittedName>
</protein>
<sequence length="203" mass="22519">MVGVDNREGVQLLMCAGEAERGEVEGEGGGNPSARLSYGKRVDELDGHKEMGADGVEGMVEEEYEDERKRKKNVGENWDEGQCPMTGTPKPKPKPGANCRREVCEKEEGGETKERGVDSLEATRDEWTRDGDEDQDPSNCNCELGRNRDRDHGYAPQGKTGGDIGQQLGMHRIERTRPAMRTARKIRKTRGGDIYLVDILKGL</sequence>
<keyword evidence="3" id="KW-1185">Reference proteome</keyword>
<evidence type="ECO:0000313" key="3">
    <source>
        <dbReference type="Proteomes" id="UP001243330"/>
    </source>
</evidence>
<feature type="region of interest" description="Disordered" evidence="1">
    <location>
        <begin position="19"/>
        <end position="167"/>
    </location>
</feature>
<evidence type="ECO:0000256" key="1">
    <source>
        <dbReference type="SAM" id="MobiDB-lite"/>
    </source>
</evidence>
<dbReference type="AlphaFoldDB" id="A0AAD9AJL8"/>
<dbReference type="Proteomes" id="UP001243330">
    <property type="component" value="Unassembled WGS sequence"/>
</dbReference>
<feature type="compositionally biased region" description="Basic and acidic residues" evidence="1">
    <location>
        <begin position="40"/>
        <end position="52"/>
    </location>
</feature>
<proteinExistence type="predicted"/>
<organism evidence="2 3">
    <name type="scientific">Colletotrichum chrysophilum</name>
    <dbReference type="NCBI Taxonomy" id="1836956"/>
    <lineage>
        <taxon>Eukaryota</taxon>
        <taxon>Fungi</taxon>
        <taxon>Dikarya</taxon>
        <taxon>Ascomycota</taxon>
        <taxon>Pezizomycotina</taxon>
        <taxon>Sordariomycetes</taxon>
        <taxon>Hypocreomycetidae</taxon>
        <taxon>Glomerellales</taxon>
        <taxon>Glomerellaceae</taxon>
        <taxon>Colletotrichum</taxon>
        <taxon>Colletotrichum gloeosporioides species complex</taxon>
    </lineage>
</organism>
<feature type="compositionally biased region" description="Basic and acidic residues" evidence="1">
    <location>
        <begin position="99"/>
        <end position="130"/>
    </location>
</feature>
<dbReference type="EMBL" id="JAQOWY010000157">
    <property type="protein sequence ID" value="KAK1848952.1"/>
    <property type="molecule type" value="Genomic_DNA"/>
</dbReference>
<gene>
    <name evidence="2" type="ORF">CCHR01_08444</name>
</gene>
<reference evidence="2" key="1">
    <citation type="submission" date="2023-01" db="EMBL/GenBank/DDBJ databases">
        <title>Colletotrichum chrysophilum M932 genome sequence.</title>
        <authorList>
            <person name="Baroncelli R."/>
        </authorList>
    </citation>
    <scope>NUCLEOTIDE SEQUENCE</scope>
    <source>
        <strain evidence="2">M932</strain>
    </source>
</reference>
<name>A0AAD9AJL8_9PEZI</name>